<dbReference type="Pfam" id="PF08279">
    <property type="entry name" value="HTH_11"/>
    <property type="match status" value="1"/>
</dbReference>
<dbReference type="eggNOG" id="COG2378">
    <property type="taxonomic scope" value="Bacteria"/>
</dbReference>
<dbReference type="HOGENOM" id="CLU_041141_7_1_5"/>
<sequence>MARSDRLFEIIQLLRAAPRPMTADVLADCLEVSKRTVYRDIATLQARQTPIDGAPGIGYMMRAGYDLPPLNFDAEEIDALRVGLAMLVRTGDSGLEAAAGSIRQKVDALHGPADWLQVSPWGAPRDDPAKGCVSIASLRSAIRDATKLKITYRSADGTESLRVIRPLALIYHLECVMVAGWCELRTGFRHFRTDRIYACVVLEDRFAEQSVLLRQLWGEENQWGTPDVSDEVSHPTRAP</sequence>
<dbReference type="Gene3D" id="1.10.10.10">
    <property type="entry name" value="Winged helix-like DNA-binding domain superfamily/Winged helix DNA-binding domain"/>
    <property type="match status" value="1"/>
</dbReference>
<evidence type="ECO:0008006" key="5">
    <source>
        <dbReference type="Google" id="ProtNLM"/>
    </source>
</evidence>
<reference evidence="3 4" key="1">
    <citation type="journal article" date="2007" name="J. Bacteriol.">
        <title>The complete genome sequence of Roseobacter denitrificans reveals a mixotrophic rather than photosynthetic metabolism.</title>
        <authorList>
            <person name="Swingley W.D."/>
            <person name="Sadekar S."/>
            <person name="Mastrian S.D."/>
            <person name="Matthies H.J."/>
            <person name="Hao J."/>
            <person name="Ramos H."/>
            <person name="Acharya C.R."/>
            <person name="Conrad A.L."/>
            <person name="Taylor H.L."/>
            <person name="Dejesa L.C."/>
            <person name="Shah M.K."/>
            <person name="O'huallachain M.E."/>
            <person name="Lince M.T."/>
            <person name="Blankenship R.E."/>
            <person name="Beatty J.T."/>
            <person name="Touchman J.W."/>
        </authorList>
    </citation>
    <scope>NUCLEOTIDE SEQUENCE [LARGE SCALE GENOMIC DNA]</scope>
    <source>
        <strain evidence="4">ATCC 33942 / OCh 114</strain>
    </source>
</reference>
<feature type="domain" description="WYL" evidence="2">
    <location>
        <begin position="136"/>
        <end position="197"/>
    </location>
</feature>
<name>Q168M0_ROSDO</name>
<dbReference type="PROSITE" id="PS52050">
    <property type="entry name" value="WYL"/>
    <property type="match status" value="1"/>
</dbReference>
<dbReference type="InterPro" id="IPR013196">
    <property type="entry name" value="HTH_11"/>
</dbReference>
<dbReference type="InterPro" id="IPR036390">
    <property type="entry name" value="WH_DNA-bd_sf"/>
</dbReference>
<dbReference type="OrthoDB" id="9807255at2"/>
<gene>
    <name evidence="3" type="ordered locus">RD1_1965</name>
</gene>
<dbReference type="Proteomes" id="UP000007029">
    <property type="component" value="Chromosome"/>
</dbReference>
<organism evidence="3 4">
    <name type="scientific">Roseobacter denitrificans (strain ATCC 33942 / OCh 114)</name>
    <name type="common">Erythrobacter sp. (strain OCh 114)</name>
    <name type="synonym">Roseobacter denitrificans</name>
    <dbReference type="NCBI Taxonomy" id="375451"/>
    <lineage>
        <taxon>Bacteria</taxon>
        <taxon>Pseudomonadati</taxon>
        <taxon>Pseudomonadota</taxon>
        <taxon>Alphaproteobacteria</taxon>
        <taxon>Rhodobacterales</taxon>
        <taxon>Roseobacteraceae</taxon>
        <taxon>Roseobacter</taxon>
    </lineage>
</organism>
<keyword evidence="4" id="KW-1185">Reference proteome</keyword>
<evidence type="ECO:0000313" key="4">
    <source>
        <dbReference type="Proteomes" id="UP000007029"/>
    </source>
</evidence>
<dbReference type="Pfam" id="PF13280">
    <property type="entry name" value="WYL"/>
    <property type="match status" value="1"/>
</dbReference>
<dbReference type="KEGG" id="rde:RD1_1965"/>
<dbReference type="EMBL" id="CP000362">
    <property type="protein sequence ID" value="ABG31573.1"/>
    <property type="molecule type" value="Genomic_DNA"/>
</dbReference>
<dbReference type="PANTHER" id="PTHR34580">
    <property type="match status" value="1"/>
</dbReference>
<dbReference type="STRING" id="375451.RD1_1965"/>
<dbReference type="AlphaFoldDB" id="Q168M0"/>
<dbReference type="PANTHER" id="PTHR34580:SF3">
    <property type="entry name" value="PROTEIN PAFB"/>
    <property type="match status" value="1"/>
</dbReference>
<evidence type="ECO:0000259" key="1">
    <source>
        <dbReference type="Pfam" id="PF08279"/>
    </source>
</evidence>
<feature type="domain" description="Helix-turn-helix type 11" evidence="1">
    <location>
        <begin position="6"/>
        <end position="59"/>
    </location>
</feature>
<evidence type="ECO:0000259" key="2">
    <source>
        <dbReference type="Pfam" id="PF13280"/>
    </source>
</evidence>
<dbReference type="InterPro" id="IPR026881">
    <property type="entry name" value="WYL_dom"/>
</dbReference>
<protein>
    <recommendedName>
        <fullName evidence="5">Transcriptional regulator</fullName>
    </recommendedName>
</protein>
<evidence type="ECO:0000313" key="3">
    <source>
        <dbReference type="EMBL" id="ABG31573.1"/>
    </source>
</evidence>
<dbReference type="SUPFAM" id="SSF46785">
    <property type="entry name" value="Winged helix' DNA-binding domain"/>
    <property type="match status" value="1"/>
</dbReference>
<dbReference type="RefSeq" id="WP_011568190.1">
    <property type="nucleotide sequence ID" value="NC_008209.1"/>
</dbReference>
<accession>Q168M0</accession>
<dbReference type="InterPro" id="IPR036388">
    <property type="entry name" value="WH-like_DNA-bd_sf"/>
</dbReference>
<dbReference type="InterPro" id="IPR051534">
    <property type="entry name" value="CBASS_pafABC_assoc_protein"/>
</dbReference>
<proteinExistence type="predicted"/>